<reference evidence="20" key="2">
    <citation type="journal article" date="2018" name="Proc. Natl. Acad. Sci. U.S.A.">
        <title>Multiple origins of interdependent endosymbiotic complexes in a genus of cicadas.</title>
        <authorList>
            <person name="Lukasik P."/>
            <person name="Nazario K."/>
            <person name="Van Leuven J.T."/>
            <person name="Campbell M.A."/>
            <person name="Meyer M."/>
            <person name="Michalik A."/>
            <person name="Pessacq P."/>
            <person name="Simon C."/>
            <person name="Veloso C."/>
            <person name="McCutcheon J.P."/>
        </authorList>
    </citation>
    <scope>NUCLEOTIDE SEQUENCE</scope>
    <source>
        <strain evidence="20">TETLON</strain>
        <tissue evidence="20">Bacteriome</tissue>
    </source>
</reference>
<comment type="catalytic activity">
    <reaction evidence="17 18">
        <text>a ubiquinone + NADH + 5 H(+)(in) = a ubiquinol + NAD(+) + 4 H(+)(out)</text>
        <dbReference type="Rhea" id="RHEA:29091"/>
        <dbReference type="Rhea" id="RHEA-COMP:9565"/>
        <dbReference type="Rhea" id="RHEA-COMP:9566"/>
        <dbReference type="ChEBI" id="CHEBI:15378"/>
        <dbReference type="ChEBI" id="CHEBI:16389"/>
        <dbReference type="ChEBI" id="CHEBI:17976"/>
        <dbReference type="ChEBI" id="CHEBI:57540"/>
        <dbReference type="ChEBI" id="CHEBI:57945"/>
        <dbReference type="EC" id="7.1.1.2"/>
    </reaction>
</comment>
<keyword evidence="8 18" id="KW-0812">Transmembrane</keyword>
<feature type="transmembrane region" description="Helical" evidence="18">
    <location>
        <begin position="220"/>
        <end position="241"/>
    </location>
</feature>
<feature type="domain" description="NADH:quinone oxidoreductase/Mrp antiporter transmembrane" evidence="19">
    <location>
        <begin position="24"/>
        <end position="81"/>
    </location>
</feature>
<reference evidence="20" key="1">
    <citation type="journal article" date="2018" name="J. Hered.">
        <title>One hundred mitochondrial genomes of cicadas.</title>
        <authorList>
            <person name="Lukasik P."/>
            <person name="Chong R.A."/>
            <person name="Nazario K."/>
            <person name="Matsuura Y."/>
            <person name="Bublitz D."/>
            <person name="Campbell M.A."/>
            <person name="Meyer M."/>
            <person name="Van Leuven J.T."/>
            <person name="Pessacq P."/>
            <person name="Veloso C."/>
            <person name="Simon C."/>
            <person name="McCutcheon J.P."/>
        </authorList>
    </citation>
    <scope>NUCLEOTIDE SEQUENCE</scope>
    <source>
        <strain evidence="21">PL809x1</strain>
        <strain evidence="22">PL811x5</strain>
        <strain evidence="23">PL811x6</strain>
        <strain evidence="24">PL811x8</strain>
        <strain evidence="25">PL811x9</strain>
        <strain evidence="20">TETLON</strain>
        <tissue evidence="20">Bacteriome</tissue>
    </source>
</reference>
<evidence type="ECO:0000313" key="20">
    <source>
        <dbReference type="EMBL" id="AUJ22103.1"/>
    </source>
</evidence>
<evidence type="ECO:0000256" key="14">
    <source>
        <dbReference type="ARBA" id="ARBA00023075"/>
    </source>
</evidence>
<geneLocation type="mitochondrion" evidence="20"/>
<dbReference type="EMBL" id="MG737800">
    <property type="protein sequence ID" value="AWV84264.1"/>
    <property type="molecule type" value="Genomic_DNA"/>
</dbReference>
<dbReference type="EC" id="7.1.1.2" evidence="4 18"/>
<evidence type="ECO:0000256" key="6">
    <source>
        <dbReference type="ARBA" id="ARBA00022448"/>
    </source>
</evidence>
<accession>A0A343S5H8</accession>
<name>A0A343S5H8_9HEMI</name>
<evidence type="ECO:0000313" key="23">
    <source>
        <dbReference type="EMBL" id="AWV84238.1"/>
    </source>
</evidence>
<evidence type="ECO:0000256" key="10">
    <source>
        <dbReference type="ARBA" id="ARBA00022967"/>
    </source>
</evidence>
<keyword evidence="14 18" id="KW-0830">Ubiquinone</keyword>
<organism evidence="20">
    <name type="scientific">Tettigades undata</name>
    <dbReference type="NCBI Taxonomy" id="1445915"/>
    <lineage>
        <taxon>Eukaryota</taxon>
        <taxon>Metazoa</taxon>
        <taxon>Ecdysozoa</taxon>
        <taxon>Arthropoda</taxon>
        <taxon>Hexapoda</taxon>
        <taxon>Insecta</taxon>
        <taxon>Pterygota</taxon>
        <taxon>Neoptera</taxon>
        <taxon>Paraneoptera</taxon>
        <taxon>Hemiptera</taxon>
        <taxon>Auchenorrhyncha</taxon>
        <taxon>Cicadoidea</taxon>
        <taxon>Cicadidae</taxon>
        <taxon>Tibicininae</taxon>
        <taxon>Tettigadini</taxon>
        <taxon>Tettigades</taxon>
    </lineage>
</organism>
<evidence type="ECO:0000256" key="16">
    <source>
        <dbReference type="ARBA" id="ARBA00023136"/>
    </source>
</evidence>
<comment type="similarity">
    <text evidence="3 18">Belongs to the complex I subunit 2 family.</text>
</comment>
<dbReference type="InterPro" id="IPR050175">
    <property type="entry name" value="Complex_I_Subunit_2"/>
</dbReference>
<gene>
    <name evidence="20" type="primary">nad2</name>
</gene>
<dbReference type="InterPro" id="IPR001750">
    <property type="entry name" value="ND/Mrp_TM"/>
</dbReference>
<evidence type="ECO:0000256" key="15">
    <source>
        <dbReference type="ARBA" id="ARBA00023128"/>
    </source>
</evidence>
<feature type="transmembrane region" description="Helical" evidence="18">
    <location>
        <begin position="304"/>
        <end position="325"/>
    </location>
</feature>
<evidence type="ECO:0000256" key="4">
    <source>
        <dbReference type="ARBA" id="ARBA00012944"/>
    </source>
</evidence>
<evidence type="ECO:0000256" key="7">
    <source>
        <dbReference type="ARBA" id="ARBA00022660"/>
    </source>
</evidence>
<evidence type="ECO:0000256" key="3">
    <source>
        <dbReference type="ARBA" id="ARBA00007012"/>
    </source>
</evidence>
<feature type="transmembrane region" description="Helical" evidence="18">
    <location>
        <begin position="57"/>
        <end position="77"/>
    </location>
</feature>
<keyword evidence="15 18" id="KW-0496">Mitochondrion</keyword>
<feature type="transmembrane region" description="Helical" evidence="18">
    <location>
        <begin position="84"/>
        <end position="106"/>
    </location>
</feature>
<evidence type="ECO:0000256" key="9">
    <source>
        <dbReference type="ARBA" id="ARBA00022792"/>
    </source>
</evidence>
<comment type="function">
    <text evidence="18">Core subunit of the mitochondrial membrane respiratory chain NADH dehydrogenase (Complex I) which catalyzes electron transfer from NADH through the respiratory chain, using ubiquinone as an electron acceptor. Essential for the catalytic activity and assembly of complex I.</text>
</comment>
<keyword evidence="6" id="KW-0813">Transport</keyword>
<keyword evidence="9 18" id="KW-0999">Mitochondrion inner membrane</keyword>
<proteinExistence type="inferred from homology"/>
<sequence>MKNNSSFFLFHVFMFLGILISVSSSNWLSCWLGIEINLISFLPIMSDSSSIYSSESMISYFIIQSMGSSLLFLSIILMSEYFLFIGHLIVFSLMIKIGCPPFHMWFPSVMEGLSWKNCFILSTIQKFTPMVLISYLSMSFMMVFVIMACIWGSIGGLSYSSLRKIIAYSSIYNLGWIIGGINMFMYSWFIYFLIYSLTLLMLCCLFSFNNLNYLNQFFLIYNNFYSWLIMMVLFMSMGGLPPFIGFVPKVIMIYSLVNSEFYMICILLLMSALVVLFFYLRVVFTGLMINSLSLKFNFMEQAMLMYLFGTVTMFGLFILFFLKLYM</sequence>
<dbReference type="GO" id="GO:0008137">
    <property type="term" value="F:NADH dehydrogenase (ubiquinone) activity"/>
    <property type="evidence" value="ECO:0007669"/>
    <property type="project" value="UniProtKB-EC"/>
</dbReference>
<dbReference type="GO" id="GO:0006120">
    <property type="term" value="P:mitochondrial electron transport, NADH to ubiquinone"/>
    <property type="evidence" value="ECO:0007669"/>
    <property type="project" value="InterPro"/>
</dbReference>
<evidence type="ECO:0000256" key="1">
    <source>
        <dbReference type="ARBA" id="ARBA00003257"/>
    </source>
</evidence>
<feature type="transmembrane region" description="Helical" evidence="18">
    <location>
        <begin position="261"/>
        <end position="284"/>
    </location>
</feature>
<evidence type="ECO:0000259" key="19">
    <source>
        <dbReference type="Pfam" id="PF00361"/>
    </source>
</evidence>
<evidence type="ECO:0000256" key="17">
    <source>
        <dbReference type="ARBA" id="ARBA00049551"/>
    </source>
</evidence>
<comment type="subcellular location">
    <subcellularLocation>
        <location evidence="2 18">Mitochondrion inner membrane</location>
        <topology evidence="2 18">Multi-pass membrane protein</topology>
    </subcellularLocation>
</comment>
<feature type="domain" description="NADH:quinone oxidoreductase/Mrp antiporter transmembrane" evidence="19">
    <location>
        <begin position="82"/>
        <end position="271"/>
    </location>
</feature>
<keyword evidence="11 18" id="KW-0249">Electron transport</keyword>
<dbReference type="InterPro" id="IPR003917">
    <property type="entry name" value="NADH_UbQ_OxRdtase_chain2"/>
</dbReference>
<keyword evidence="16 18" id="KW-0472">Membrane</keyword>
<evidence type="ECO:0000313" key="25">
    <source>
        <dbReference type="EMBL" id="AWV84264.1"/>
    </source>
</evidence>
<evidence type="ECO:0000256" key="8">
    <source>
        <dbReference type="ARBA" id="ARBA00022692"/>
    </source>
</evidence>
<dbReference type="EMBL" id="MG737796">
    <property type="protein sequence ID" value="AWV84212.1"/>
    <property type="molecule type" value="Genomic_DNA"/>
</dbReference>
<dbReference type="EMBL" id="MG674196">
    <property type="protein sequence ID" value="AUJ22103.1"/>
    <property type="molecule type" value="Genomic_DNA"/>
</dbReference>
<dbReference type="Pfam" id="PF00361">
    <property type="entry name" value="Proton_antipo_M"/>
    <property type="match status" value="2"/>
</dbReference>
<keyword evidence="7 18" id="KW-0679">Respiratory chain</keyword>
<evidence type="ECO:0000256" key="12">
    <source>
        <dbReference type="ARBA" id="ARBA00022989"/>
    </source>
</evidence>
<dbReference type="GO" id="GO:0005743">
    <property type="term" value="C:mitochondrial inner membrane"/>
    <property type="evidence" value="ECO:0007669"/>
    <property type="project" value="UniProtKB-SubCell"/>
</dbReference>
<feature type="transmembrane region" description="Helical" evidence="18">
    <location>
        <begin position="132"/>
        <end position="153"/>
    </location>
</feature>
<protein>
    <recommendedName>
        <fullName evidence="5 18">NADH-ubiquinone oxidoreductase chain 2</fullName>
        <ecNumber evidence="4 18">7.1.1.2</ecNumber>
    </recommendedName>
</protein>
<dbReference type="EMBL" id="MG737799">
    <property type="protein sequence ID" value="AWV84251.1"/>
    <property type="molecule type" value="Genomic_DNA"/>
</dbReference>
<evidence type="ECO:0000313" key="24">
    <source>
        <dbReference type="EMBL" id="AWV84251.1"/>
    </source>
</evidence>
<feature type="transmembrane region" description="Helical" evidence="18">
    <location>
        <begin position="165"/>
        <end position="182"/>
    </location>
</feature>
<evidence type="ECO:0000313" key="22">
    <source>
        <dbReference type="EMBL" id="AWV84225.1"/>
    </source>
</evidence>
<feature type="transmembrane region" description="Helical" evidence="18">
    <location>
        <begin position="188"/>
        <end position="208"/>
    </location>
</feature>
<dbReference type="PANTHER" id="PTHR46552">
    <property type="entry name" value="NADH-UBIQUINONE OXIDOREDUCTASE CHAIN 2"/>
    <property type="match status" value="1"/>
</dbReference>
<dbReference type="EMBL" id="MG737798">
    <property type="protein sequence ID" value="AWV84238.1"/>
    <property type="molecule type" value="Genomic_DNA"/>
</dbReference>
<keyword evidence="12 18" id="KW-1133">Transmembrane helix</keyword>
<dbReference type="EMBL" id="MG737797">
    <property type="protein sequence ID" value="AWV84225.1"/>
    <property type="molecule type" value="Genomic_DNA"/>
</dbReference>
<evidence type="ECO:0000256" key="18">
    <source>
        <dbReference type="RuleBase" id="RU003403"/>
    </source>
</evidence>
<evidence type="ECO:0000256" key="2">
    <source>
        <dbReference type="ARBA" id="ARBA00004448"/>
    </source>
</evidence>
<dbReference type="PRINTS" id="PR01436">
    <property type="entry name" value="NADHDHGNASE2"/>
</dbReference>
<evidence type="ECO:0000256" key="11">
    <source>
        <dbReference type="ARBA" id="ARBA00022982"/>
    </source>
</evidence>
<comment type="function">
    <text evidence="1">Core subunit of the mitochondrial membrane respiratory chain NADH dehydrogenase (Complex I) that is believed to belong to the minimal assembly required for catalysis. Complex I functions in the transfer of electrons from NADH to the respiratory chain. The immediate electron acceptor for the enzyme is believed to be ubiquinone.</text>
</comment>
<evidence type="ECO:0000256" key="5">
    <source>
        <dbReference type="ARBA" id="ARBA00021008"/>
    </source>
</evidence>
<dbReference type="PANTHER" id="PTHR46552:SF1">
    <property type="entry name" value="NADH-UBIQUINONE OXIDOREDUCTASE CHAIN 2"/>
    <property type="match status" value="1"/>
</dbReference>
<evidence type="ECO:0000256" key="13">
    <source>
        <dbReference type="ARBA" id="ARBA00023027"/>
    </source>
</evidence>
<keyword evidence="10 18" id="KW-1278">Translocase</keyword>
<evidence type="ECO:0000313" key="21">
    <source>
        <dbReference type="EMBL" id="AWV84212.1"/>
    </source>
</evidence>
<keyword evidence="13 18" id="KW-0520">NAD</keyword>
<dbReference type="AlphaFoldDB" id="A0A343S5H8"/>
<feature type="transmembrane region" description="Helical" evidence="18">
    <location>
        <begin position="7"/>
        <end position="28"/>
    </location>
</feature>